<evidence type="ECO:0000256" key="4">
    <source>
        <dbReference type="ARBA" id="ARBA00023163"/>
    </source>
</evidence>
<name>A0ABX2TFZ9_9PROT</name>
<evidence type="ECO:0000259" key="5">
    <source>
        <dbReference type="PROSITE" id="PS50931"/>
    </source>
</evidence>
<dbReference type="PANTHER" id="PTHR30537">
    <property type="entry name" value="HTH-TYPE TRANSCRIPTIONAL REGULATOR"/>
    <property type="match status" value="1"/>
</dbReference>
<gene>
    <name evidence="6" type="ORF">HND93_26455</name>
</gene>
<dbReference type="SUPFAM" id="SSF46785">
    <property type="entry name" value="Winged helix' DNA-binding domain"/>
    <property type="match status" value="1"/>
</dbReference>
<keyword evidence="4" id="KW-0804">Transcription</keyword>
<evidence type="ECO:0000256" key="3">
    <source>
        <dbReference type="ARBA" id="ARBA00023125"/>
    </source>
</evidence>
<sequence length="293" mass="31658">MKTPSQNLTALRSFHAMVSAGGIAAAAKALNVTPGAIRHQLRQLEQEVGQSLFVRSKRDLTLTAAGTKLFESVGRAFADIASVCRDLSATDVKGELRVSCAPAFAALRLMRVIDAFAQSFPFMSVRLYQMDQADGTMDVVIAYGECSAPGTRIAILRDEVYFPVCSPALAYQCEVTKPESLSGLVGLHARDRTDWSRLLGASSKRPIHFRQEVILPDAHLSIQAAREGLGIAVGTSILCAEDLRRGTLVRPIGIEVPAPNPYFIIQPDVGRSHAVEAFVAMLLDQVEAVPAER</sequence>
<keyword evidence="7" id="KW-1185">Reference proteome</keyword>
<keyword evidence="2" id="KW-0805">Transcription regulation</keyword>
<dbReference type="InterPro" id="IPR036388">
    <property type="entry name" value="WH-like_DNA-bd_sf"/>
</dbReference>
<keyword evidence="3" id="KW-0238">DNA-binding</keyword>
<evidence type="ECO:0000313" key="6">
    <source>
        <dbReference type="EMBL" id="NYZ23264.1"/>
    </source>
</evidence>
<dbReference type="Gene3D" id="3.40.190.10">
    <property type="entry name" value="Periplasmic binding protein-like II"/>
    <property type="match status" value="2"/>
</dbReference>
<dbReference type="Pfam" id="PF03466">
    <property type="entry name" value="LysR_substrate"/>
    <property type="match status" value="1"/>
</dbReference>
<dbReference type="EMBL" id="JABFDB010000025">
    <property type="protein sequence ID" value="NYZ23264.1"/>
    <property type="molecule type" value="Genomic_DNA"/>
</dbReference>
<organism evidence="6 7">
    <name type="scientific">Azospirillum oleiclasticum</name>
    <dbReference type="NCBI Taxonomy" id="2735135"/>
    <lineage>
        <taxon>Bacteria</taxon>
        <taxon>Pseudomonadati</taxon>
        <taxon>Pseudomonadota</taxon>
        <taxon>Alphaproteobacteria</taxon>
        <taxon>Rhodospirillales</taxon>
        <taxon>Azospirillaceae</taxon>
        <taxon>Azospirillum</taxon>
    </lineage>
</organism>
<accession>A0ABX2TFZ9</accession>
<feature type="domain" description="HTH lysR-type" evidence="5">
    <location>
        <begin position="6"/>
        <end position="63"/>
    </location>
</feature>
<dbReference type="InterPro" id="IPR058163">
    <property type="entry name" value="LysR-type_TF_proteobact-type"/>
</dbReference>
<dbReference type="InterPro" id="IPR000847">
    <property type="entry name" value="LysR_HTH_N"/>
</dbReference>
<evidence type="ECO:0000256" key="2">
    <source>
        <dbReference type="ARBA" id="ARBA00023015"/>
    </source>
</evidence>
<dbReference type="InterPro" id="IPR005119">
    <property type="entry name" value="LysR_subst-bd"/>
</dbReference>
<dbReference type="RefSeq" id="WP_180285032.1">
    <property type="nucleotide sequence ID" value="NZ_JABFDB010000025.1"/>
</dbReference>
<comment type="similarity">
    <text evidence="1">Belongs to the LysR transcriptional regulatory family.</text>
</comment>
<evidence type="ECO:0000256" key="1">
    <source>
        <dbReference type="ARBA" id="ARBA00009437"/>
    </source>
</evidence>
<reference evidence="6 7" key="1">
    <citation type="submission" date="2020-05" db="EMBL/GenBank/DDBJ databases">
        <title>Azospirillum oleiclasticum sp. nov, a nitrogen-fixing and heavy crude oil-emulsifying bacterium isolated from the crude oil of Yumen Oilfield.</title>
        <authorList>
            <person name="Wu D."/>
            <person name="Cai M."/>
            <person name="Zhang X."/>
        </authorList>
    </citation>
    <scope>NUCLEOTIDE SEQUENCE [LARGE SCALE GENOMIC DNA]</scope>
    <source>
        <strain evidence="6 7">ROY-1-1-2</strain>
    </source>
</reference>
<protein>
    <submittedName>
        <fullName evidence="6">LysR family transcriptional regulator</fullName>
    </submittedName>
</protein>
<evidence type="ECO:0000313" key="7">
    <source>
        <dbReference type="Proteomes" id="UP000584642"/>
    </source>
</evidence>
<dbReference type="Proteomes" id="UP000584642">
    <property type="component" value="Unassembled WGS sequence"/>
</dbReference>
<comment type="caution">
    <text evidence="6">The sequence shown here is derived from an EMBL/GenBank/DDBJ whole genome shotgun (WGS) entry which is preliminary data.</text>
</comment>
<dbReference type="InterPro" id="IPR036390">
    <property type="entry name" value="WH_DNA-bd_sf"/>
</dbReference>
<dbReference type="PRINTS" id="PR00039">
    <property type="entry name" value="HTHLYSR"/>
</dbReference>
<dbReference type="SUPFAM" id="SSF53850">
    <property type="entry name" value="Periplasmic binding protein-like II"/>
    <property type="match status" value="1"/>
</dbReference>
<dbReference type="PROSITE" id="PS50931">
    <property type="entry name" value="HTH_LYSR"/>
    <property type="match status" value="1"/>
</dbReference>
<dbReference type="PANTHER" id="PTHR30537:SF74">
    <property type="entry name" value="HTH-TYPE TRANSCRIPTIONAL REGULATOR TRPI"/>
    <property type="match status" value="1"/>
</dbReference>
<dbReference type="Pfam" id="PF00126">
    <property type="entry name" value="HTH_1"/>
    <property type="match status" value="1"/>
</dbReference>
<dbReference type="Gene3D" id="1.10.10.10">
    <property type="entry name" value="Winged helix-like DNA-binding domain superfamily/Winged helix DNA-binding domain"/>
    <property type="match status" value="1"/>
</dbReference>
<proteinExistence type="inferred from homology"/>